<name>A0ABS2PY30_9BACL</name>
<comment type="caution">
    <text evidence="2">The sequence shown here is derived from an EMBL/GenBank/DDBJ whole genome shotgun (WGS) entry which is preliminary data.</text>
</comment>
<evidence type="ECO:0000313" key="3">
    <source>
        <dbReference type="Proteomes" id="UP000808914"/>
    </source>
</evidence>
<gene>
    <name evidence="2" type="ORF">JOD45_001165</name>
</gene>
<evidence type="ECO:0000259" key="1">
    <source>
        <dbReference type="PROSITE" id="PS51186"/>
    </source>
</evidence>
<dbReference type="EMBL" id="JAFBER010000005">
    <property type="protein sequence ID" value="MBM7644956.1"/>
    <property type="molecule type" value="Genomic_DNA"/>
</dbReference>
<dbReference type="Pfam" id="PF00583">
    <property type="entry name" value="Acetyltransf_1"/>
    <property type="match status" value="1"/>
</dbReference>
<dbReference type="Gene3D" id="3.40.630.30">
    <property type="match status" value="1"/>
</dbReference>
<dbReference type="InterPro" id="IPR016181">
    <property type="entry name" value="Acyl_CoA_acyltransferase"/>
</dbReference>
<dbReference type="Proteomes" id="UP000808914">
    <property type="component" value="Unassembled WGS sequence"/>
</dbReference>
<dbReference type="SUPFAM" id="SSF55729">
    <property type="entry name" value="Acyl-CoA N-acyltransferases (Nat)"/>
    <property type="match status" value="1"/>
</dbReference>
<dbReference type="CDD" id="cd04301">
    <property type="entry name" value="NAT_SF"/>
    <property type="match status" value="1"/>
</dbReference>
<evidence type="ECO:0000313" key="2">
    <source>
        <dbReference type="EMBL" id="MBM7644956.1"/>
    </source>
</evidence>
<dbReference type="InterPro" id="IPR000182">
    <property type="entry name" value="GNAT_dom"/>
</dbReference>
<dbReference type="PROSITE" id="PS51186">
    <property type="entry name" value="GNAT"/>
    <property type="match status" value="1"/>
</dbReference>
<sequence length="145" mass="17003">MALSTENIVELTEENQFLEAFPVVNQLRTDLTEESYMEFLTQMRQNGYKLFAIYGEEGIAAVAGVSLQVNFYNKKHAFVYDLVTDEKYRSQGYGYKLLSYIESWAKLNGAEFVAIESGIQRKDAHRFYEKKLNYNKWCYSFRKPI</sequence>
<protein>
    <submittedName>
        <fullName evidence="2">GNAT superfamily N-acetyltransferase</fullName>
    </submittedName>
</protein>
<dbReference type="RefSeq" id="WP_205002903.1">
    <property type="nucleotide sequence ID" value="NZ_JAFBER010000005.1"/>
</dbReference>
<proteinExistence type="predicted"/>
<keyword evidence="3" id="KW-1185">Reference proteome</keyword>
<reference evidence="2 3" key="1">
    <citation type="submission" date="2021-01" db="EMBL/GenBank/DDBJ databases">
        <title>Genomic Encyclopedia of Type Strains, Phase IV (KMG-IV): sequencing the most valuable type-strain genomes for metagenomic binning, comparative biology and taxonomic classification.</title>
        <authorList>
            <person name="Goeker M."/>
        </authorList>
    </citation>
    <scope>NUCLEOTIDE SEQUENCE [LARGE SCALE GENOMIC DNA]</scope>
    <source>
        <strain evidence="2 3">DSM 28236</strain>
    </source>
</reference>
<feature type="domain" description="N-acetyltransferase" evidence="1">
    <location>
        <begin position="6"/>
        <end position="145"/>
    </location>
</feature>
<organism evidence="2 3">
    <name type="scientific">Scopulibacillus daqui</name>
    <dbReference type="NCBI Taxonomy" id="1469162"/>
    <lineage>
        <taxon>Bacteria</taxon>
        <taxon>Bacillati</taxon>
        <taxon>Bacillota</taxon>
        <taxon>Bacilli</taxon>
        <taxon>Bacillales</taxon>
        <taxon>Sporolactobacillaceae</taxon>
        <taxon>Scopulibacillus</taxon>
    </lineage>
</organism>
<accession>A0ABS2PY30</accession>